<dbReference type="Proteomes" id="UP000790580">
    <property type="component" value="Unassembled WGS sequence"/>
</dbReference>
<sequence>MVYRKLLTASLLILFLVLGSQSYGAYSEWNEYATFKITIEAEGIIYEWEYENPDSFEYEIENRIYRGIEAKESFEEILAILDLSKDTIVDEEISLLREKGLGDIERVEVRQRDRNLFLTTWLWSKE</sequence>
<comment type="caution">
    <text evidence="1">The sequence shown here is derived from an EMBL/GenBank/DDBJ whole genome shotgun (WGS) entry which is preliminary data.</text>
</comment>
<reference evidence="1 2" key="1">
    <citation type="submission" date="2021-06" db="EMBL/GenBank/DDBJ databases">
        <title>Bacillus sp. RD4P76, an endophyte from a halophyte.</title>
        <authorList>
            <person name="Sun J.-Q."/>
        </authorList>
    </citation>
    <scope>NUCLEOTIDE SEQUENCE [LARGE SCALE GENOMIC DNA]</scope>
    <source>
        <strain evidence="1 2">JCM 17098</strain>
    </source>
</reference>
<proteinExistence type="predicted"/>
<organism evidence="1 2">
    <name type="scientific">Evansella alkalicola</name>
    <dbReference type="NCBI Taxonomy" id="745819"/>
    <lineage>
        <taxon>Bacteria</taxon>
        <taxon>Bacillati</taxon>
        <taxon>Bacillota</taxon>
        <taxon>Bacilli</taxon>
        <taxon>Bacillales</taxon>
        <taxon>Bacillaceae</taxon>
        <taxon>Evansella</taxon>
    </lineage>
</organism>
<keyword evidence="2" id="KW-1185">Reference proteome</keyword>
<evidence type="ECO:0000313" key="2">
    <source>
        <dbReference type="Proteomes" id="UP000790580"/>
    </source>
</evidence>
<dbReference type="EMBL" id="JAHQCR010000030">
    <property type="protein sequence ID" value="MBU9721128.1"/>
    <property type="molecule type" value="Genomic_DNA"/>
</dbReference>
<gene>
    <name evidence="1" type="ORF">KS407_06670</name>
</gene>
<dbReference type="RefSeq" id="WP_088076208.1">
    <property type="nucleotide sequence ID" value="NZ_JAHQCR010000030.1"/>
</dbReference>
<name>A0ABS6JRL5_9BACI</name>
<protein>
    <submittedName>
        <fullName evidence="1">Uncharacterized protein</fullName>
    </submittedName>
</protein>
<accession>A0ABS6JRL5</accession>
<evidence type="ECO:0000313" key="1">
    <source>
        <dbReference type="EMBL" id="MBU9721128.1"/>
    </source>
</evidence>